<keyword evidence="1" id="KW-0472">Membrane</keyword>
<dbReference type="EMBL" id="CP039690">
    <property type="protein sequence ID" value="QCI67240.1"/>
    <property type="molecule type" value="Genomic_DNA"/>
</dbReference>
<gene>
    <name evidence="3" type="ORF">E8M01_25205</name>
</gene>
<protein>
    <submittedName>
        <fullName evidence="3">YcxB family protein</fullName>
    </submittedName>
</protein>
<reference evidence="3 4" key="1">
    <citation type="submission" date="2019-04" db="EMBL/GenBank/DDBJ databases">
        <title>Phreatobacter aquaticus sp. nov.</title>
        <authorList>
            <person name="Choi A."/>
        </authorList>
    </citation>
    <scope>NUCLEOTIDE SEQUENCE [LARGE SCALE GENOMIC DNA]</scope>
    <source>
        <strain evidence="3 4">KCTC 52518</strain>
    </source>
</reference>
<keyword evidence="4" id="KW-1185">Reference proteome</keyword>
<dbReference type="Proteomes" id="UP000298781">
    <property type="component" value="Chromosome"/>
</dbReference>
<proteinExistence type="predicted"/>
<feature type="transmembrane region" description="Helical" evidence="1">
    <location>
        <begin position="33"/>
        <end position="53"/>
    </location>
</feature>
<evidence type="ECO:0000259" key="2">
    <source>
        <dbReference type="Pfam" id="PF14317"/>
    </source>
</evidence>
<accession>A0A4D7B9L1</accession>
<evidence type="ECO:0000313" key="3">
    <source>
        <dbReference type="EMBL" id="QCI67240.1"/>
    </source>
</evidence>
<feature type="transmembrane region" description="Helical" evidence="1">
    <location>
        <begin position="65"/>
        <end position="87"/>
    </location>
</feature>
<sequence length="175" mass="19831">MASTDRAVTVTLTEDDYAAANKLHVLNEYRRPWSLIAIACIVVIYCLFIYASVTGFRSFAIPGLYVHIIFIALLALPAVNYLVLAPYTARKTFRQQKTLHHPITYSWSEAGLKATNVSGEWLVPWTDYLKWSEDDRVVLFYQAPRLFQMLPKRAVTAEQLADVMQCAALSKDVTP</sequence>
<evidence type="ECO:0000313" key="4">
    <source>
        <dbReference type="Proteomes" id="UP000298781"/>
    </source>
</evidence>
<dbReference type="RefSeq" id="WP_136962675.1">
    <property type="nucleotide sequence ID" value="NZ_CP039690.1"/>
</dbReference>
<evidence type="ECO:0000256" key="1">
    <source>
        <dbReference type="SAM" id="Phobius"/>
    </source>
</evidence>
<name>A0A4D7B9L1_9HYPH</name>
<dbReference type="OrthoDB" id="192188at2"/>
<dbReference type="KEGG" id="pstg:E8M01_25205"/>
<dbReference type="Pfam" id="PF14317">
    <property type="entry name" value="YcxB"/>
    <property type="match status" value="1"/>
</dbReference>
<keyword evidence="1" id="KW-0812">Transmembrane</keyword>
<feature type="domain" description="YcxB-like C-terminal" evidence="2">
    <location>
        <begin position="107"/>
        <end position="165"/>
    </location>
</feature>
<dbReference type="InterPro" id="IPR025588">
    <property type="entry name" value="YcxB-like_C"/>
</dbReference>
<dbReference type="AlphaFoldDB" id="A0A4D7B9L1"/>
<organism evidence="3 4">
    <name type="scientific">Phreatobacter stygius</name>
    <dbReference type="NCBI Taxonomy" id="1940610"/>
    <lineage>
        <taxon>Bacteria</taxon>
        <taxon>Pseudomonadati</taxon>
        <taxon>Pseudomonadota</taxon>
        <taxon>Alphaproteobacteria</taxon>
        <taxon>Hyphomicrobiales</taxon>
        <taxon>Phreatobacteraceae</taxon>
        <taxon>Phreatobacter</taxon>
    </lineage>
</organism>
<keyword evidence="1" id="KW-1133">Transmembrane helix</keyword>